<protein>
    <recommendedName>
        <fullName evidence="2">EamA domain-containing protein</fullName>
    </recommendedName>
</protein>
<dbReference type="SUPFAM" id="SSF103481">
    <property type="entry name" value="Multidrug resistance efflux transporter EmrE"/>
    <property type="match status" value="1"/>
</dbReference>
<dbReference type="GO" id="GO:0016020">
    <property type="term" value="C:membrane"/>
    <property type="evidence" value="ECO:0007669"/>
    <property type="project" value="InterPro"/>
</dbReference>
<feature type="transmembrane region" description="Helical" evidence="1">
    <location>
        <begin position="316"/>
        <end position="335"/>
    </location>
</feature>
<reference evidence="3 4" key="1">
    <citation type="submission" date="2020-11" db="EMBL/GenBank/DDBJ databases">
        <authorList>
            <person name="Wallbank WR R."/>
            <person name="Pardo Diaz C."/>
            <person name="Kozak K."/>
            <person name="Martin S."/>
            <person name="Jiggins C."/>
            <person name="Moest M."/>
            <person name="Warren A I."/>
            <person name="Generalovic N T."/>
            <person name="Byers J.R.P. K."/>
            <person name="Montejo-Kovacevich G."/>
            <person name="Yen C E."/>
        </authorList>
    </citation>
    <scope>NUCLEOTIDE SEQUENCE [LARGE SCALE GENOMIC DNA]</scope>
</reference>
<feature type="transmembrane region" description="Helical" evidence="1">
    <location>
        <begin position="172"/>
        <end position="189"/>
    </location>
</feature>
<keyword evidence="1" id="KW-0472">Membrane</keyword>
<evidence type="ECO:0000259" key="2">
    <source>
        <dbReference type="Pfam" id="PF00892"/>
    </source>
</evidence>
<sequence>MDWSQFTPLILFLTGVSNVLLLKWADRMHSEGIDGVLRNFQHPFIQTGCLFFGQFLCFLMYEITFKLLRRRQDGSEERNILTIGNEDYSPRVFMVATICEVIASILLFTGLYLTTASSYMMLQCAVIIFVGIFSVTYLNQTLSCYQWIGILVLASGAGFITVNDYYLYKSNSVLTGDLLVLCSLVFHGIKYIQEEKYIKVLDIPPLRAIGWQGVFGLFILTVLYVPLNFLKAGPPFGNNAHGVVEDFLDAIAQMANNFLIVLAHCLFIASVAIHNYCGARITKDISSAARVRYNTLIAILVWSFACFFEWEMWDAWKFVILLLILCGGWIYRNCYFVPMYRQVLRVYARRRNGDNQADQITNQPADVI</sequence>
<dbReference type="EMBL" id="LR899014">
    <property type="protein sequence ID" value="CAD7093355.1"/>
    <property type="molecule type" value="Genomic_DNA"/>
</dbReference>
<dbReference type="PANTHER" id="PTHR13146">
    <property type="match status" value="1"/>
</dbReference>
<dbReference type="AlphaFoldDB" id="A0A7R8V8B8"/>
<feature type="transmembrane region" description="Helical" evidence="1">
    <location>
        <begin position="92"/>
        <end position="113"/>
    </location>
</feature>
<evidence type="ECO:0000313" key="4">
    <source>
        <dbReference type="Proteomes" id="UP000594454"/>
    </source>
</evidence>
<feature type="domain" description="EamA" evidence="2">
    <location>
        <begin position="80"/>
        <end position="161"/>
    </location>
</feature>
<dbReference type="InParanoid" id="A0A7R8V8B8"/>
<dbReference type="OMA" id="RVEYDNQ"/>
<name>A0A7R8V8B8_HERIL</name>
<keyword evidence="1" id="KW-1133">Transmembrane helix</keyword>
<feature type="transmembrane region" description="Helical" evidence="1">
    <location>
        <begin position="209"/>
        <end position="230"/>
    </location>
</feature>
<dbReference type="InterPro" id="IPR000620">
    <property type="entry name" value="EamA_dom"/>
</dbReference>
<dbReference type="InterPro" id="IPR037185">
    <property type="entry name" value="EmrE-like"/>
</dbReference>
<proteinExistence type="predicted"/>
<dbReference type="Proteomes" id="UP000594454">
    <property type="component" value="Chromosome 6"/>
</dbReference>
<feature type="transmembrane region" description="Helical" evidence="1">
    <location>
        <begin position="44"/>
        <end position="61"/>
    </location>
</feature>
<keyword evidence="4" id="KW-1185">Reference proteome</keyword>
<evidence type="ECO:0000256" key="1">
    <source>
        <dbReference type="SAM" id="Phobius"/>
    </source>
</evidence>
<feature type="transmembrane region" description="Helical" evidence="1">
    <location>
        <begin position="119"/>
        <end position="138"/>
    </location>
</feature>
<accession>A0A7R8V8B8</accession>
<feature type="transmembrane region" description="Helical" evidence="1">
    <location>
        <begin position="250"/>
        <end position="273"/>
    </location>
</feature>
<feature type="transmembrane region" description="Helical" evidence="1">
    <location>
        <begin position="145"/>
        <end position="166"/>
    </location>
</feature>
<feature type="transmembrane region" description="Helical" evidence="1">
    <location>
        <begin position="293"/>
        <end position="310"/>
    </location>
</feature>
<dbReference type="PANTHER" id="PTHR13146:SF0">
    <property type="entry name" value="SOLUTE CARRIER FAMILY 35 MEMBER F6"/>
    <property type="match status" value="1"/>
</dbReference>
<dbReference type="FunCoup" id="A0A7R8V8B8">
    <property type="interactions" value="1253"/>
</dbReference>
<gene>
    <name evidence="3" type="ORF">HERILL_LOCUS15640</name>
</gene>
<dbReference type="Pfam" id="PF00892">
    <property type="entry name" value="EamA"/>
    <property type="match status" value="1"/>
</dbReference>
<keyword evidence="1" id="KW-0812">Transmembrane</keyword>
<evidence type="ECO:0000313" key="3">
    <source>
        <dbReference type="EMBL" id="CAD7093355.1"/>
    </source>
</evidence>
<dbReference type="OrthoDB" id="29773at2759"/>
<organism evidence="3 4">
    <name type="scientific">Hermetia illucens</name>
    <name type="common">Black soldier fly</name>
    <dbReference type="NCBI Taxonomy" id="343691"/>
    <lineage>
        <taxon>Eukaryota</taxon>
        <taxon>Metazoa</taxon>
        <taxon>Ecdysozoa</taxon>
        <taxon>Arthropoda</taxon>
        <taxon>Hexapoda</taxon>
        <taxon>Insecta</taxon>
        <taxon>Pterygota</taxon>
        <taxon>Neoptera</taxon>
        <taxon>Endopterygota</taxon>
        <taxon>Diptera</taxon>
        <taxon>Brachycera</taxon>
        <taxon>Stratiomyomorpha</taxon>
        <taxon>Stratiomyidae</taxon>
        <taxon>Hermetiinae</taxon>
        <taxon>Hermetia</taxon>
    </lineage>
</organism>